<dbReference type="Proteomes" id="UP000574390">
    <property type="component" value="Unassembled WGS sequence"/>
</dbReference>
<comment type="caution">
    <text evidence="1">The sequence shown here is derived from an EMBL/GenBank/DDBJ whole genome shotgun (WGS) entry which is preliminary data.</text>
</comment>
<name>A0A7J6SAS4_PEROL</name>
<sequence length="111" mass="12682">MNRPPTLGWLLDEWQIWGKESSPRFKPTVLRWKGEDDRDVARLKQDAWMVAVRSIRPATAKSYAVGVRSWIGLTVEMTKADKQARTPVPAKVEEIQYWLACTGNAGEPRQT</sequence>
<accession>A0A7J6SAS4</accession>
<dbReference type="EMBL" id="JABANM010016398">
    <property type="protein sequence ID" value="KAF4729506.1"/>
    <property type="molecule type" value="Genomic_DNA"/>
</dbReference>
<dbReference type="AlphaFoldDB" id="A0A7J6SAS4"/>
<proteinExistence type="predicted"/>
<gene>
    <name evidence="1" type="ORF">FOZ62_010888</name>
</gene>
<evidence type="ECO:0000313" key="1">
    <source>
        <dbReference type="EMBL" id="KAF4729506.1"/>
    </source>
</evidence>
<protein>
    <submittedName>
        <fullName evidence="1">Uncharacterized protein</fullName>
    </submittedName>
</protein>
<reference evidence="1 2" key="1">
    <citation type="submission" date="2020-04" db="EMBL/GenBank/DDBJ databases">
        <title>Perkinsus olseni comparative genomics.</title>
        <authorList>
            <person name="Bogema D.R."/>
        </authorList>
    </citation>
    <scope>NUCLEOTIDE SEQUENCE [LARGE SCALE GENOMIC DNA]</scope>
    <source>
        <strain evidence="1">ATCC PRA-205</strain>
    </source>
</reference>
<evidence type="ECO:0000313" key="2">
    <source>
        <dbReference type="Proteomes" id="UP000574390"/>
    </source>
</evidence>
<organism evidence="1 2">
    <name type="scientific">Perkinsus olseni</name>
    <name type="common">Perkinsus atlanticus</name>
    <dbReference type="NCBI Taxonomy" id="32597"/>
    <lineage>
        <taxon>Eukaryota</taxon>
        <taxon>Sar</taxon>
        <taxon>Alveolata</taxon>
        <taxon>Perkinsozoa</taxon>
        <taxon>Perkinsea</taxon>
        <taxon>Perkinsida</taxon>
        <taxon>Perkinsidae</taxon>
        <taxon>Perkinsus</taxon>
    </lineage>
</organism>